<gene>
    <name evidence="1" type="ORF">OWV82_007590</name>
</gene>
<name>A0ACC1Y8U0_MELAZ</name>
<dbReference type="Proteomes" id="UP001164539">
    <property type="component" value="Chromosome 4"/>
</dbReference>
<reference evidence="1 2" key="1">
    <citation type="journal article" date="2023" name="Science">
        <title>Complex scaffold remodeling in plant triterpene biosynthesis.</title>
        <authorList>
            <person name="De La Pena R."/>
            <person name="Hodgson H."/>
            <person name="Liu J.C."/>
            <person name="Stephenson M.J."/>
            <person name="Martin A.C."/>
            <person name="Owen C."/>
            <person name="Harkess A."/>
            <person name="Leebens-Mack J."/>
            <person name="Jimenez L.E."/>
            <person name="Osbourn A."/>
            <person name="Sattely E.S."/>
        </authorList>
    </citation>
    <scope>NUCLEOTIDE SEQUENCE [LARGE SCALE GENOMIC DNA]</scope>
    <source>
        <strain evidence="2">cv. JPN11</strain>
        <tissue evidence="1">Leaf</tissue>
    </source>
</reference>
<organism evidence="1 2">
    <name type="scientific">Melia azedarach</name>
    <name type="common">Chinaberry tree</name>
    <dbReference type="NCBI Taxonomy" id="155640"/>
    <lineage>
        <taxon>Eukaryota</taxon>
        <taxon>Viridiplantae</taxon>
        <taxon>Streptophyta</taxon>
        <taxon>Embryophyta</taxon>
        <taxon>Tracheophyta</taxon>
        <taxon>Spermatophyta</taxon>
        <taxon>Magnoliopsida</taxon>
        <taxon>eudicotyledons</taxon>
        <taxon>Gunneridae</taxon>
        <taxon>Pentapetalae</taxon>
        <taxon>rosids</taxon>
        <taxon>malvids</taxon>
        <taxon>Sapindales</taxon>
        <taxon>Meliaceae</taxon>
        <taxon>Melia</taxon>
    </lineage>
</organism>
<evidence type="ECO:0000313" key="1">
    <source>
        <dbReference type="EMBL" id="KAJ4719648.1"/>
    </source>
</evidence>
<accession>A0ACC1Y8U0</accession>
<evidence type="ECO:0000313" key="2">
    <source>
        <dbReference type="Proteomes" id="UP001164539"/>
    </source>
</evidence>
<proteinExistence type="predicted"/>
<keyword evidence="2" id="KW-1185">Reference proteome</keyword>
<dbReference type="EMBL" id="CM051397">
    <property type="protein sequence ID" value="KAJ4719648.1"/>
    <property type="molecule type" value="Genomic_DNA"/>
</dbReference>
<sequence>MDTSVPKSTQLVNLRSWWKRENSSTLDYLRQVQTQLGGHTQFIPSQLYRWNGPYGHVISRKREYRFAGSLALE</sequence>
<protein>
    <submittedName>
        <fullName evidence="1">Uncharacterized protein</fullName>
    </submittedName>
</protein>
<comment type="caution">
    <text evidence="1">The sequence shown here is derived from an EMBL/GenBank/DDBJ whole genome shotgun (WGS) entry which is preliminary data.</text>
</comment>